<dbReference type="EMBL" id="LUEZ02000223">
    <property type="protein sequence ID" value="RDB15040.1"/>
    <property type="molecule type" value="Genomic_DNA"/>
</dbReference>
<feature type="region of interest" description="Disordered" evidence="1">
    <location>
        <begin position="1"/>
        <end position="63"/>
    </location>
</feature>
<evidence type="ECO:0000256" key="1">
    <source>
        <dbReference type="SAM" id="MobiDB-lite"/>
    </source>
</evidence>
<keyword evidence="3" id="KW-1185">Reference proteome</keyword>
<proteinExistence type="predicted"/>
<dbReference type="InParanoid" id="A0A369J1N6"/>
<comment type="caution">
    <text evidence="2">The sequence shown here is derived from an EMBL/GenBank/DDBJ whole genome shotgun (WGS) entry which is preliminary data.</text>
</comment>
<dbReference type="OrthoDB" id="2654423at2759"/>
<feature type="compositionally biased region" description="Basic residues" evidence="1">
    <location>
        <begin position="32"/>
        <end position="49"/>
    </location>
</feature>
<feature type="compositionally biased region" description="Basic and acidic residues" evidence="1">
    <location>
        <begin position="50"/>
        <end position="63"/>
    </location>
</feature>
<accession>A0A369J1N6</accession>
<name>A0A369J1N6_HYPMA</name>
<gene>
    <name evidence="2" type="ORF">Hypma_005432</name>
</gene>
<protein>
    <submittedName>
        <fullName evidence="2">Uncharacterized protein</fullName>
    </submittedName>
</protein>
<dbReference type="Proteomes" id="UP000076154">
    <property type="component" value="Unassembled WGS sequence"/>
</dbReference>
<reference evidence="2" key="1">
    <citation type="submission" date="2018-04" db="EMBL/GenBank/DDBJ databases">
        <title>Whole genome sequencing of Hypsizygus marmoreus.</title>
        <authorList>
            <person name="Choi I.-G."/>
            <person name="Min B."/>
            <person name="Kim J.-G."/>
            <person name="Kim S."/>
            <person name="Oh Y.-L."/>
            <person name="Kong W.-S."/>
            <person name="Park H."/>
            <person name="Jeong J."/>
            <person name="Song E.-S."/>
        </authorList>
    </citation>
    <scope>NUCLEOTIDE SEQUENCE [LARGE SCALE GENOMIC DNA]</scope>
    <source>
        <strain evidence="2">51987-8</strain>
    </source>
</reference>
<organism evidence="2 3">
    <name type="scientific">Hypsizygus marmoreus</name>
    <name type="common">White beech mushroom</name>
    <name type="synonym">Agaricus marmoreus</name>
    <dbReference type="NCBI Taxonomy" id="39966"/>
    <lineage>
        <taxon>Eukaryota</taxon>
        <taxon>Fungi</taxon>
        <taxon>Dikarya</taxon>
        <taxon>Basidiomycota</taxon>
        <taxon>Agaricomycotina</taxon>
        <taxon>Agaricomycetes</taxon>
        <taxon>Agaricomycetidae</taxon>
        <taxon>Agaricales</taxon>
        <taxon>Tricholomatineae</taxon>
        <taxon>Lyophyllaceae</taxon>
        <taxon>Hypsizygus</taxon>
    </lineage>
</organism>
<evidence type="ECO:0000313" key="2">
    <source>
        <dbReference type="EMBL" id="RDB15040.1"/>
    </source>
</evidence>
<dbReference type="AlphaFoldDB" id="A0A369J1N6"/>
<sequence>MPRPQLYHTPEEKQAANRAKSNRHYAQNKASIRAKRSTNYRAQSKHIPRTKRDGEIPRSDRLSSKPLDSGLSYCGNASTYINTIAEKYLLNHSKDDIRDTILYFTPLQKSINRYHDEILQLAGMGKEMARVDEVSKVVRVFVNSLEDLLCTAMLGYDDFVSLHSKRGLMYQSM</sequence>
<evidence type="ECO:0000313" key="3">
    <source>
        <dbReference type="Proteomes" id="UP000076154"/>
    </source>
</evidence>